<name>A0ABU3BGD2_9FLAO</name>
<dbReference type="RefSeq" id="WP_311387364.1">
    <property type="nucleotide sequence ID" value="NZ_JAVRHU010000001.1"/>
</dbReference>
<organism evidence="1 2">
    <name type="scientific">Croceitalea vernalis</name>
    <dbReference type="NCBI Taxonomy" id="3075599"/>
    <lineage>
        <taxon>Bacteria</taxon>
        <taxon>Pseudomonadati</taxon>
        <taxon>Bacteroidota</taxon>
        <taxon>Flavobacteriia</taxon>
        <taxon>Flavobacteriales</taxon>
        <taxon>Flavobacteriaceae</taxon>
        <taxon>Croceitalea</taxon>
    </lineage>
</organism>
<dbReference type="EMBL" id="JAVRHU010000001">
    <property type="protein sequence ID" value="MDT0621229.1"/>
    <property type="molecule type" value="Genomic_DNA"/>
</dbReference>
<comment type="caution">
    <text evidence="1">The sequence shown here is derived from an EMBL/GenBank/DDBJ whole genome shotgun (WGS) entry which is preliminary data.</text>
</comment>
<protein>
    <submittedName>
        <fullName evidence="1">Uncharacterized protein</fullName>
    </submittedName>
</protein>
<keyword evidence="2" id="KW-1185">Reference proteome</keyword>
<gene>
    <name evidence="1" type="ORF">RM520_06315</name>
</gene>
<accession>A0ABU3BGD2</accession>
<sequence>MKKTILLFGFLYLISCSNDDNLPVISACDVTNPIEDLQWLKGLAEELEKTESELTQYFYIEQAEYQNESIFISNNCCRICSSIAPIYDCEGNKIGFLGDDNFNSSSISNRIVIYRFSEFGCEITNSILPIYILNFCGR</sequence>
<evidence type="ECO:0000313" key="1">
    <source>
        <dbReference type="EMBL" id="MDT0621229.1"/>
    </source>
</evidence>
<evidence type="ECO:0000313" key="2">
    <source>
        <dbReference type="Proteomes" id="UP001250662"/>
    </source>
</evidence>
<dbReference type="Proteomes" id="UP001250662">
    <property type="component" value="Unassembled WGS sequence"/>
</dbReference>
<reference evidence="1 2" key="1">
    <citation type="submission" date="2023-09" db="EMBL/GenBank/DDBJ databases">
        <authorList>
            <person name="Rey-Velasco X."/>
        </authorList>
    </citation>
    <scope>NUCLEOTIDE SEQUENCE [LARGE SCALE GENOMIC DNA]</scope>
    <source>
        <strain evidence="1 2">P007</strain>
    </source>
</reference>
<proteinExistence type="predicted"/>